<comment type="subcellular location">
    <subcellularLocation>
        <location evidence="1">Golgi apparatus membrane</location>
        <topology evidence="1">Single-pass type IV membrane protein</topology>
    </subcellularLocation>
</comment>
<organism evidence="11 12">
    <name type="scientific">Mycena albidolilacea</name>
    <dbReference type="NCBI Taxonomy" id="1033008"/>
    <lineage>
        <taxon>Eukaryota</taxon>
        <taxon>Fungi</taxon>
        <taxon>Dikarya</taxon>
        <taxon>Basidiomycota</taxon>
        <taxon>Agaricomycotina</taxon>
        <taxon>Agaricomycetes</taxon>
        <taxon>Agaricomycetidae</taxon>
        <taxon>Agaricales</taxon>
        <taxon>Marasmiineae</taxon>
        <taxon>Mycenaceae</taxon>
        <taxon>Mycena</taxon>
    </lineage>
</organism>
<comment type="subunit">
    <text evidence="9">Component of several multiprotein Golgi SNARE complexes.</text>
</comment>
<dbReference type="PANTHER" id="PTHR21094">
    <property type="entry name" value="GOS-28 SNARE- RELATED"/>
    <property type="match status" value="1"/>
</dbReference>
<dbReference type="PIRSF" id="PIRSF027109">
    <property type="entry name" value="Golgi_SNARE"/>
    <property type="match status" value="1"/>
</dbReference>
<comment type="function">
    <text evidence="9">Involved in transport from the ER to the Golgi apparatus as well as in intra-Golgi transport. It belongs to a super-family of proteins called t-SNAREs or soluble NSF (N-ethylmaleimide-sensitive factor) attachment protein receptor.</text>
</comment>
<evidence type="ECO:0000313" key="12">
    <source>
        <dbReference type="Proteomes" id="UP001218218"/>
    </source>
</evidence>
<dbReference type="GO" id="GO:0031201">
    <property type="term" value="C:SNARE complex"/>
    <property type="evidence" value="ECO:0007669"/>
    <property type="project" value="TreeGrafter"/>
</dbReference>
<evidence type="ECO:0000256" key="1">
    <source>
        <dbReference type="ARBA" id="ARBA00004409"/>
    </source>
</evidence>
<dbReference type="GO" id="GO:0005797">
    <property type="term" value="C:Golgi medial cisterna"/>
    <property type="evidence" value="ECO:0007669"/>
    <property type="project" value="TreeGrafter"/>
</dbReference>
<keyword evidence="7 9" id="KW-0333">Golgi apparatus</keyword>
<reference evidence="11" key="1">
    <citation type="submission" date="2023-03" db="EMBL/GenBank/DDBJ databases">
        <title>Massive genome expansion in bonnet fungi (Mycena s.s.) driven by repeated elements and novel gene families across ecological guilds.</title>
        <authorList>
            <consortium name="Lawrence Berkeley National Laboratory"/>
            <person name="Harder C.B."/>
            <person name="Miyauchi S."/>
            <person name="Viragh M."/>
            <person name="Kuo A."/>
            <person name="Thoen E."/>
            <person name="Andreopoulos B."/>
            <person name="Lu D."/>
            <person name="Skrede I."/>
            <person name="Drula E."/>
            <person name="Henrissat B."/>
            <person name="Morin E."/>
            <person name="Kohler A."/>
            <person name="Barry K."/>
            <person name="LaButti K."/>
            <person name="Morin E."/>
            <person name="Salamov A."/>
            <person name="Lipzen A."/>
            <person name="Mereny Z."/>
            <person name="Hegedus B."/>
            <person name="Baldrian P."/>
            <person name="Stursova M."/>
            <person name="Weitz H."/>
            <person name="Taylor A."/>
            <person name="Grigoriev I.V."/>
            <person name="Nagy L.G."/>
            <person name="Martin F."/>
            <person name="Kauserud H."/>
        </authorList>
    </citation>
    <scope>NUCLEOTIDE SEQUENCE</scope>
    <source>
        <strain evidence="11">CBHHK002</strain>
    </source>
</reference>
<dbReference type="Pfam" id="PF12352">
    <property type="entry name" value="V-SNARE_C"/>
    <property type="match status" value="1"/>
</dbReference>
<dbReference type="GO" id="GO:0000139">
    <property type="term" value="C:Golgi membrane"/>
    <property type="evidence" value="ECO:0007669"/>
    <property type="project" value="UniProtKB-SubCell"/>
</dbReference>
<protein>
    <recommendedName>
        <fullName evidence="9">Golgi SNAP receptor complex member 1</fullName>
    </recommendedName>
</protein>
<accession>A0AAD7AKQ4</accession>
<dbReference type="InterPro" id="IPR023601">
    <property type="entry name" value="Golgi_SNAP_su1"/>
</dbReference>
<dbReference type="GO" id="GO:0006888">
    <property type="term" value="P:endoplasmic reticulum to Golgi vesicle-mediated transport"/>
    <property type="evidence" value="ECO:0007669"/>
    <property type="project" value="InterPro"/>
</dbReference>
<gene>
    <name evidence="11" type="ORF">DFH08DRAFT_684488</name>
</gene>
<dbReference type="GO" id="GO:0048219">
    <property type="term" value="P:inter-Golgi cisterna vesicle-mediated transport"/>
    <property type="evidence" value="ECO:0007669"/>
    <property type="project" value="TreeGrafter"/>
</dbReference>
<evidence type="ECO:0000313" key="11">
    <source>
        <dbReference type="EMBL" id="KAJ7361455.1"/>
    </source>
</evidence>
<keyword evidence="4 10" id="KW-0812">Transmembrane</keyword>
<evidence type="ECO:0000256" key="9">
    <source>
        <dbReference type="PIRNR" id="PIRNR027109"/>
    </source>
</evidence>
<keyword evidence="3 9" id="KW-0813">Transport</keyword>
<keyword evidence="5 9" id="KW-0653">Protein transport</keyword>
<dbReference type="Proteomes" id="UP001218218">
    <property type="component" value="Unassembled WGS sequence"/>
</dbReference>
<keyword evidence="12" id="KW-1185">Reference proteome</keyword>
<evidence type="ECO:0000256" key="3">
    <source>
        <dbReference type="ARBA" id="ARBA00022448"/>
    </source>
</evidence>
<feature type="transmembrane region" description="Helical" evidence="10">
    <location>
        <begin position="211"/>
        <end position="230"/>
    </location>
</feature>
<evidence type="ECO:0000256" key="4">
    <source>
        <dbReference type="ARBA" id="ARBA00022692"/>
    </source>
</evidence>
<evidence type="ECO:0000256" key="8">
    <source>
        <dbReference type="ARBA" id="ARBA00023136"/>
    </source>
</evidence>
<keyword evidence="6 10" id="KW-1133">Transmembrane helix</keyword>
<dbReference type="AlphaFoldDB" id="A0AAD7AKQ4"/>
<name>A0AAD7AKQ4_9AGAR</name>
<evidence type="ECO:0000256" key="10">
    <source>
        <dbReference type="SAM" id="Phobius"/>
    </source>
</evidence>
<dbReference type="PANTHER" id="PTHR21094:SF2">
    <property type="entry name" value="GOLGI SNAP RECEPTOR COMPLEX MEMBER 1"/>
    <property type="match status" value="1"/>
</dbReference>
<dbReference type="GO" id="GO:0006906">
    <property type="term" value="P:vesicle fusion"/>
    <property type="evidence" value="ECO:0007669"/>
    <property type="project" value="TreeGrafter"/>
</dbReference>
<comment type="caution">
    <text evidence="11">The sequence shown here is derived from an EMBL/GenBank/DDBJ whole genome shotgun (WGS) entry which is preliminary data.</text>
</comment>
<keyword evidence="8 9" id="KW-0472">Membrane</keyword>
<evidence type="ECO:0000256" key="7">
    <source>
        <dbReference type="ARBA" id="ARBA00023034"/>
    </source>
</evidence>
<dbReference type="GO" id="GO:0005801">
    <property type="term" value="C:cis-Golgi network"/>
    <property type="evidence" value="ECO:0007669"/>
    <property type="project" value="InterPro"/>
</dbReference>
<sequence>MSSYDQLHRQCRTLENLFYSKLTSYSQLVSTISRHSDDVEASGSSERWKDMELELDDLLEKAYPAILLALEETNEQLSALSSKPETLSASMLRTIQNHGEVFQDNVRELKRTKASVKSALDHANLLSGVRNDIDAYKSSAADSLLAERGHIDSSHSMTDVMLDQAYETRAEFGRQRSALDGINSRMKTVLNTMPGINNLVSMIKSRRRRDTIIMGIVIGVCIIIIFSYMWG</sequence>
<evidence type="ECO:0000256" key="2">
    <source>
        <dbReference type="ARBA" id="ARBA00008473"/>
    </source>
</evidence>
<proteinExistence type="inferred from homology"/>
<evidence type="ECO:0000256" key="6">
    <source>
        <dbReference type="ARBA" id="ARBA00022989"/>
    </source>
</evidence>
<keyword evidence="9" id="KW-0931">ER-Golgi transport</keyword>
<dbReference type="GO" id="GO:0005484">
    <property type="term" value="F:SNAP receptor activity"/>
    <property type="evidence" value="ECO:0007669"/>
    <property type="project" value="TreeGrafter"/>
</dbReference>
<dbReference type="EMBL" id="JARIHO010000005">
    <property type="protein sequence ID" value="KAJ7361455.1"/>
    <property type="molecule type" value="Genomic_DNA"/>
</dbReference>
<evidence type="ECO:0000256" key="5">
    <source>
        <dbReference type="ARBA" id="ARBA00022927"/>
    </source>
</evidence>
<comment type="similarity">
    <text evidence="2 9">Belongs to the GOSR1 family.</text>
</comment>
<dbReference type="GO" id="GO:0015031">
    <property type="term" value="P:protein transport"/>
    <property type="evidence" value="ECO:0007669"/>
    <property type="project" value="UniProtKB-KW"/>
</dbReference>